<feature type="signal peptide" evidence="1">
    <location>
        <begin position="1"/>
        <end position="20"/>
    </location>
</feature>
<dbReference type="InterPro" id="IPR014121">
    <property type="entry name" value="TraN_Ftype"/>
</dbReference>
<feature type="chain" id="PRO_5022703095" description="Conjugal transfer protein TraN" evidence="1">
    <location>
        <begin position="21"/>
        <end position="315"/>
    </location>
</feature>
<gene>
    <name evidence="2" type="ORF">JCM17844_28350</name>
</gene>
<evidence type="ECO:0000256" key="1">
    <source>
        <dbReference type="SAM" id="SignalP"/>
    </source>
</evidence>
<proteinExistence type="predicted"/>
<comment type="caution">
    <text evidence="2">The sequence shown here is derived from an EMBL/GenBank/DDBJ whole genome shotgun (WGS) entry which is preliminary data.</text>
</comment>
<dbReference type="EMBL" id="BKCL01000014">
    <property type="protein sequence ID" value="GEQ99198.1"/>
    <property type="molecule type" value="Genomic_DNA"/>
</dbReference>
<evidence type="ECO:0000313" key="2">
    <source>
        <dbReference type="EMBL" id="GEQ99198.1"/>
    </source>
</evidence>
<dbReference type="AlphaFoldDB" id="A0A5A7MVY4"/>
<dbReference type="Proteomes" id="UP000322084">
    <property type="component" value="Unassembled WGS sequence"/>
</dbReference>
<keyword evidence="1" id="KW-0732">Signal</keyword>
<reference evidence="2 3" key="1">
    <citation type="submission" date="2019-09" db="EMBL/GenBank/DDBJ databases">
        <title>NBRP : Genome information of microbial organism related human and environment.</title>
        <authorList>
            <person name="Hattori M."/>
            <person name="Oshima K."/>
            <person name="Inaba H."/>
            <person name="Suda W."/>
            <person name="Sakamoto M."/>
            <person name="Iino T."/>
            <person name="Kitahara M."/>
            <person name="Oshida Y."/>
            <person name="Iida T."/>
            <person name="Kudo T."/>
            <person name="Itoh T."/>
            <person name="Ohkuma M."/>
        </authorList>
    </citation>
    <scope>NUCLEOTIDE SEQUENCE [LARGE SCALE GENOMIC DNA]</scope>
    <source>
        <strain evidence="2 3">Hi-2</strain>
    </source>
</reference>
<organism evidence="2 3">
    <name type="scientific">Iodidimonas gelatinilytica</name>
    <dbReference type="NCBI Taxonomy" id="1236966"/>
    <lineage>
        <taxon>Bacteria</taxon>
        <taxon>Pseudomonadati</taxon>
        <taxon>Pseudomonadota</taxon>
        <taxon>Alphaproteobacteria</taxon>
        <taxon>Iodidimonadales</taxon>
        <taxon>Iodidimonadaceae</taxon>
        <taxon>Iodidimonas</taxon>
    </lineage>
</organism>
<evidence type="ECO:0000313" key="3">
    <source>
        <dbReference type="Proteomes" id="UP000322084"/>
    </source>
</evidence>
<protein>
    <recommendedName>
        <fullName evidence="4">Conjugal transfer protein TraN</fullName>
    </recommendedName>
</protein>
<name>A0A5A7MVY4_9PROT</name>
<sequence>MRRLMVLIALLSIPATTAQAAPGGCVPVSTLCTVGEAEQTIQGFTISRECWEKRIVYSCPDAKPGGACAPLSGDPNCTQTGVECSGTDSDGVCLQETATFRCAAAKSGSGISLEDIADGTPERGDATPLRCGSALYCPDGLCDGLGSSEPNQDFGKAASWIGLLTQMGKEKDPDAVTLFRGEGQTCSRWPLGSKNCCSEDGWLLDWFGCSSSEKILGERRAAKLAHHVGDYCANKVPILGCVTKKQSYCTFRSLFARVLQEQARAQLGMGWGSAEAPDCRPLSIEDIQRVDFSRIDLSEIYGDMLNAAHPPAGRA</sequence>
<accession>A0A5A7MVY4</accession>
<evidence type="ECO:0008006" key="4">
    <source>
        <dbReference type="Google" id="ProtNLM"/>
    </source>
</evidence>
<dbReference type="Pfam" id="PF06986">
    <property type="entry name" value="F_T4SS_TraN"/>
    <property type="match status" value="1"/>
</dbReference>